<keyword evidence="1" id="KW-0812">Transmembrane</keyword>
<evidence type="ECO:0000256" key="1">
    <source>
        <dbReference type="SAM" id="Phobius"/>
    </source>
</evidence>
<accession>A0A0F8XSC6</accession>
<proteinExistence type="predicted"/>
<gene>
    <name evidence="2" type="ORF">LCGC14_2908530</name>
</gene>
<comment type="caution">
    <text evidence="2">The sequence shown here is derived from an EMBL/GenBank/DDBJ whole genome shotgun (WGS) entry which is preliminary data.</text>
</comment>
<feature type="non-terminal residue" evidence="2">
    <location>
        <position position="149"/>
    </location>
</feature>
<reference evidence="2" key="1">
    <citation type="journal article" date="2015" name="Nature">
        <title>Complex archaea that bridge the gap between prokaryotes and eukaryotes.</title>
        <authorList>
            <person name="Spang A."/>
            <person name="Saw J.H."/>
            <person name="Jorgensen S.L."/>
            <person name="Zaremba-Niedzwiedzka K."/>
            <person name="Martijn J."/>
            <person name="Lind A.E."/>
            <person name="van Eijk R."/>
            <person name="Schleper C."/>
            <person name="Guy L."/>
            <person name="Ettema T.J."/>
        </authorList>
    </citation>
    <scope>NUCLEOTIDE SEQUENCE</scope>
</reference>
<name>A0A0F8XSC6_9ZZZZ</name>
<dbReference type="EMBL" id="LAZR01057485">
    <property type="protein sequence ID" value="KKK71977.1"/>
    <property type="molecule type" value="Genomic_DNA"/>
</dbReference>
<protein>
    <submittedName>
        <fullName evidence="2">Uncharacterized protein</fullName>
    </submittedName>
</protein>
<keyword evidence="1" id="KW-1133">Transmembrane helix</keyword>
<dbReference type="AlphaFoldDB" id="A0A0F8XSC6"/>
<keyword evidence="1" id="KW-0472">Membrane</keyword>
<feature type="transmembrane region" description="Helical" evidence="1">
    <location>
        <begin position="6"/>
        <end position="27"/>
    </location>
</feature>
<organism evidence="2">
    <name type="scientific">marine sediment metagenome</name>
    <dbReference type="NCBI Taxonomy" id="412755"/>
    <lineage>
        <taxon>unclassified sequences</taxon>
        <taxon>metagenomes</taxon>
        <taxon>ecological metagenomes</taxon>
    </lineage>
</organism>
<evidence type="ECO:0000313" key="2">
    <source>
        <dbReference type="EMBL" id="KKK71977.1"/>
    </source>
</evidence>
<sequence length="149" mass="17667">MLKKTFVLSLLGLVIFITLFLLNFLYINEKDIVAYNNLAQKNLEFDSTKAYQKRENVQKDLYVIDKNTRKHYLISSKLSEIFLDRKNQKYELIENLNSITLICYEDILDTQMMQHIKYITAKSGSYIFPSHKFNLFDVNLSFINTLNFN</sequence>